<dbReference type="AlphaFoldDB" id="A0A0A9ARQ1"/>
<reference evidence="1" key="2">
    <citation type="journal article" date="2015" name="Data Brief">
        <title>Shoot transcriptome of the giant reed, Arundo donax.</title>
        <authorList>
            <person name="Barrero R.A."/>
            <person name="Guerrero F.D."/>
            <person name="Moolhuijzen P."/>
            <person name="Goolsby J.A."/>
            <person name="Tidwell J."/>
            <person name="Bellgard S.E."/>
            <person name="Bellgard M.I."/>
        </authorList>
    </citation>
    <scope>NUCLEOTIDE SEQUENCE</scope>
    <source>
        <tissue evidence="1">Shoot tissue taken approximately 20 cm above the soil surface</tissue>
    </source>
</reference>
<proteinExistence type="predicted"/>
<protein>
    <submittedName>
        <fullName evidence="1">Uncharacterized protein</fullName>
    </submittedName>
</protein>
<reference evidence="1" key="1">
    <citation type="submission" date="2014-09" db="EMBL/GenBank/DDBJ databases">
        <authorList>
            <person name="Magalhaes I.L.F."/>
            <person name="Oliveira U."/>
            <person name="Santos F.R."/>
            <person name="Vidigal T.H.D.A."/>
            <person name="Brescovit A.D."/>
            <person name="Santos A.J."/>
        </authorList>
    </citation>
    <scope>NUCLEOTIDE SEQUENCE</scope>
    <source>
        <tissue evidence="1">Shoot tissue taken approximately 20 cm above the soil surface</tissue>
    </source>
</reference>
<name>A0A0A9ARQ1_ARUDO</name>
<dbReference type="EMBL" id="GBRH01244079">
    <property type="protein sequence ID" value="JAD53816.1"/>
    <property type="molecule type" value="Transcribed_RNA"/>
</dbReference>
<accession>A0A0A9ARQ1</accession>
<sequence length="28" mass="2991">MITYCKPRHARCHGSLLGNVKVVGCSCG</sequence>
<organism evidence="1">
    <name type="scientific">Arundo donax</name>
    <name type="common">Giant reed</name>
    <name type="synonym">Donax arundinaceus</name>
    <dbReference type="NCBI Taxonomy" id="35708"/>
    <lineage>
        <taxon>Eukaryota</taxon>
        <taxon>Viridiplantae</taxon>
        <taxon>Streptophyta</taxon>
        <taxon>Embryophyta</taxon>
        <taxon>Tracheophyta</taxon>
        <taxon>Spermatophyta</taxon>
        <taxon>Magnoliopsida</taxon>
        <taxon>Liliopsida</taxon>
        <taxon>Poales</taxon>
        <taxon>Poaceae</taxon>
        <taxon>PACMAD clade</taxon>
        <taxon>Arundinoideae</taxon>
        <taxon>Arundineae</taxon>
        <taxon>Arundo</taxon>
    </lineage>
</organism>
<evidence type="ECO:0000313" key="1">
    <source>
        <dbReference type="EMBL" id="JAD53816.1"/>
    </source>
</evidence>